<sequence length="283" mass="32097">MRTFKKIIFSLIISLMIFTLVGCQSKSNNSSHYQSNDKKQVATLFMHGYGGTNNSEKYMVNQAVKKGVTKDVVTAYVLSSGEVQFSGKISKKSKNPIIKILFEDNKNGDIMQNAQNIKNVLTKMKSKYNIDNYNFVAHSMGNLSFAYFMKYYGNDKQLPQLQKEVNIAGTYNGVLNLNEKVNEITVDKDGKPSKMNADYEKLLGLKDVYKNKNIEVLNIYGDLKDGTHSDGRVSNSSSRSLKYLLGNSPKTYKESEYKGEKAQHSALHHNKEVSYEIINFLWQ</sequence>
<reference evidence="2 3" key="1">
    <citation type="submission" date="2019-07" db="EMBL/GenBank/DDBJ databases">
        <title>Genome Sequencing and Assembly of Staphylococcus haemolyticus SDA2.</title>
        <authorList>
            <person name="Emmons C.B."/>
            <person name="Park C."/>
            <person name="Sevigny J.L."/>
            <person name="Andam C."/>
        </authorList>
    </citation>
    <scope>NUCLEOTIDE SEQUENCE [LARGE SCALE GENOMIC DNA]</scope>
    <source>
        <strain evidence="2 3">SDA2</strain>
    </source>
</reference>
<dbReference type="InterPro" id="IPR010315">
    <property type="entry name" value="DUF915_hydro-like"/>
</dbReference>
<accession>A0AB38PEH5</accession>
<evidence type="ECO:0000313" key="2">
    <source>
        <dbReference type="EMBL" id="TRL77289.1"/>
    </source>
</evidence>
<dbReference type="Proteomes" id="UP000316594">
    <property type="component" value="Unassembled WGS sequence"/>
</dbReference>
<evidence type="ECO:0000256" key="1">
    <source>
        <dbReference type="SAM" id="SignalP"/>
    </source>
</evidence>
<comment type="caution">
    <text evidence="2">The sequence shown here is derived from an EMBL/GenBank/DDBJ whole genome shotgun (WGS) entry which is preliminary data.</text>
</comment>
<gene>
    <name evidence="2" type="ORF">FNL11_08550</name>
</gene>
<dbReference type="RefSeq" id="WP_107613237.1">
    <property type="nucleotide sequence ID" value="NZ_JAHCOJ010000009.1"/>
</dbReference>
<feature type="signal peptide" evidence="1">
    <location>
        <begin position="1"/>
        <end position="21"/>
    </location>
</feature>
<evidence type="ECO:0000313" key="3">
    <source>
        <dbReference type="Proteomes" id="UP000316594"/>
    </source>
</evidence>
<dbReference type="InterPro" id="IPR029058">
    <property type="entry name" value="AB_hydrolase_fold"/>
</dbReference>
<dbReference type="PROSITE" id="PS51257">
    <property type="entry name" value="PROKAR_LIPOPROTEIN"/>
    <property type="match status" value="1"/>
</dbReference>
<organism evidence="2 3">
    <name type="scientific">Staphylococcus haemolyticus</name>
    <dbReference type="NCBI Taxonomy" id="1283"/>
    <lineage>
        <taxon>Bacteria</taxon>
        <taxon>Bacillati</taxon>
        <taxon>Bacillota</taxon>
        <taxon>Bacilli</taxon>
        <taxon>Bacillales</taxon>
        <taxon>Staphylococcaceae</taxon>
        <taxon>Staphylococcus</taxon>
    </lineage>
</organism>
<dbReference type="AlphaFoldDB" id="A0AB38PEH5"/>
<feature type="chain" id="PRO_5044187403" evidence="1">
    <location>
        <begin position="22"/>
        <end position="283"/>
    </location>
</feature>
<name>A0AB38PEH5_STAHA</name>
<dbReference type="Gene3D" id="3.40.50.1820">
    <property type="entry name" value="alpha/beta hydrolase"/>
    <property type="match status" value="1"/>
</dbReference>
<keyword evidence="2" id="KW-0378">Hydrolase</keyword>
<keyword evidence="1" id="KW-0732">Signal</keyword>
<dbReference type="GO" id="GO:0016787">
    <property type="term" value="F:hydrolase activity"/>
    <property type="evidence" value="ECO:0007669"/>
    <property type="project" value="UniProtKB-KW"/>
</dbReference>
<dbReference type="Pfam" id="PF06028">
    <property type="entry name" value="DUF915"/>
    <property type="match status" value="1"/>
</dbReference>
<proteinExistence type="predicted"/>
<protein>
    <submittedName>
        <fullName evidence="2">Alpha/beta hydrolase</fullName>
    </submittedName>
</protein>
<dbReference type="EMBL" id="VJMP01000006">
    <property type="protein sequence ID" value="TRL77289.1"/>
    <property type="molecule type" value="Genomic_DNA"/>
</dbReference>
<dbReference type="SUPFAM" id="SSF53474">
    <property type="entry name" value="alpha/beta-Hydrolases"/>
    <property type="match status" value="1"/>
</dbReference>